<dbReference type="Proteomes" id="UP000596063">
    <property type="component" value="Chromosome"/>
</dbReference>
<protein>
    <submittedName>
        <fullName evidence="8">GlsB/YeaQ/YmgE family stress response membrane protein</fullName>
    </submittedName>
</protein>
<evidence type="ECO:0000256" key="4">
    <source>
        <dbReference type="ARBA" id="ARBA00022692"/>
    </source>
</evidence>
<dbReference type="GO" id="GO:0005886">
    <property type="term" value="C:plasma membrane"/>
    <property type="evidence" value="ECO:0007669"/>
    <property type="project" value="UniProtKB-SubCell"/>
</dbReference>
<dbReference type="EMBL" id="CP066167">
    <property type="protein sequence ID" value="QQD18390.1"/>
    <property type="molecule type" value="Genomic_DNA"/>
</dbReference>
<keyword evidence="4 7" id="KW-0812">Transmembrane</keyword>
<keyword evidence="6 7" id="KW-0472">Membrane</keyword>
<keyword evidence="3" id="KW-1003">Cell membrane</keyword>
<accession>A0A7T4R0X3</accession>
<keyword evidence="9" id="KW-1185">Reference proteome</keyword>
<dbReference type="PANTHER" id="PTHR33884">
    <property type="entry name" value="UPF0410 PROTEIN YMGE"/>
    <property type="match status" value="1"/>
</dbReference>
<dbReference type="InterPro" id="IPR007341">
    <property type="entry name" value="Transgly_assoc"/>
</dbReference>
<evidence type="ECO:0000256" key="2">
    <source>
        <dbReference type="ARBA" id="ARBA00011006"/>
    </source>
</evidence>
<feature type="transmembrane region" description="Helical" evidence="7">
    <location>
        <begin position="57"/>
        <end position="77"/>
    </location>
</feature>
<evidence type="ECO:0000256" key="3">
    <source>
        <dbReference type="ARBA" id="ARBA00022475"/>
    </source>
</evidence>
<evidence type="ECO:0000313" key="8">
    <source>
        <dbReference type="EMBL" id="QQD18390.1"/>
    </source>
</evidence>
<evidence type="ECO:0000256" key="7">
    <source>
        <dbReference type="SAM" id="Phobius"/>
    </source>
</evidence>
<comment type="similarity">
    <text evidence="2">Belongs to the UPF0410 family.</text>
</comment>
<evidence type="ECO:0000256" key="1">
    <source>
        <dbReference type="ARBA" id="ARBA00004651"/>
    </source>
</evidence>
<comment type="subcellular location">
    <subcellularLocation>
        <location evidence="1">Cell membrane</location>
        <topology evidence="1">Multi-pass membrane protein</topology>
    </subcellularLocation>
</comment>
<keyword evidence="5 7" id="KW-1133">Transmembrane helix</keyword>
<feature type="transmembrane region" description="Helical" evidence="7">
    <location>
        <begin position="27"/>
        <end position="50"/>
    </location>
</feature>
<reference evidence="8 9" key="1">
    <citation type="submission" date="2020-12" db="EMBL/GenBank/DDBJ databases">
        <authorList>
            <person name="Shan Y."/>
        </authorList>
    </citation>
    <scope>NUCLEOTIDE SEQUENCE [LARGE SCALE GENOMIC DNA]</scope>
    <source>
        <strain evidence="9">csc3.9</strain>
    </source>
</reference>
<organism evidence="8 9">
    <name type="scientific">Spongiibacter nanhainus</name>
    <dbReference type="NCBI Taxonomy" id="2794344"/>
    <lineage>
        <taxon>Bacteria</taxon>
        <taxon>Pseudomonadati</taxon>
        <taxon>Pseudomonadota</taxon>
        <taxon>Gammaproteobacteria</taxon>
        <taxon>Cellvibrionales</taxon>
        <taxon>Spongiibacteraceae</taxon>
        <taxon>Spongiibacter</taxon>
    </lineage>
</organism>
<evidence type="ECO:0000313" key="9">
    <source>
        <dbReference type="Proteomes" id="UP000596063"/>
    </source>
</evidence>
<name>A0A7T4R0X3_9GAMM</name>
<dbReference type="AlphaFoldDB" id="A0A7T4R0X3"/>
<proteinExistence type="inferred from homology"/>
<dbReference type="PANTHER" id="PTHR33884:SF4">
    <property type="entry name" value="UPF0410 PROTEIN YEAQ"/>
    <property type="match status" value="1"/>
</dbReference>
<dbReference type="RefSeq" id="WP_198569884.1">
    <property type="nucleotide sequence ID" value="NZ_CP066167.1"/>
</dbReference>
<dbReference type="Pfam" id="PF04226">
    <property type="entry name" value="Transgly_assoc"/>
    <property type="match status" value="1"/>
</dbReference>
<dbReference type="KEGG" id="snan:I6N98_00490"/>
<evidence type="ECO:0000256" key="6">
    <source>
        <dbReference type="ARBA" id="ARBA00023136"/>
    </source>
</evidence>
<gene>
    <name evidence="8" type="ORF">I6N98_00490</name>
</gene>
<sequence>MGILSWIVFGLIAGALAKWIMPGKDPGGFLVTMGIGIAGAFVGGFVGTLLGFGGISGFNLGSMVLAVLGAIGLLALYRQMKK</sequence>
<evidence type="ECO:0000256" key="5">
    <source>
        <dbReference type="ARBA" id="ARBA00022989"/>
    </source>
</evidence>